<dbReference type="AlphaFoldDB" id="A0A380WUH1"/>
<dbReference type="OrthoDB" id="2988509at2"/>
<dbReference type="RefSeq" id="WP_115595341.1">
    <property type="nucleotide sequence ID" value="NZ_UFTA01000002.1"/>
</dbReference>
<gene>
    <name evidence="1" type="ORF">NCTC9810_00940</name>
</gene>
<evidence type="ECO:0000313" key="1">
    <source>
        <dbReference type="EMBL" id="SUU92606.1"/>
    </source>
</evidence>
<dbReference type="Proteomes" id="UP000255124">
    <property type="component" value="Unassembled WGS sequence"/>
</dbReference>
<dbReference type="EMBL" id="UFTA01000002">
    <property type="protein sequence ID" value="SUU92606.1"/>
    <property type="molecule type" value="Genomic_DNA"/>
</dbReference>
<accession>A0A380WUH1</accession>
<reference evidence="1 2" key="1">
    <citation type="submission" date="2018-06" db="EMBL/GenBank/DDBJ databases">
        <authorList>
            <consortium name="Pathogen Informatics"/>
            <person name="Doyle S."/>
        </authorList>
    </citation>
    <scope>NUCLEOTIDE SEQUENCE [LARGE SCALE GENOMIC DNA]</scope>
    <source>
        <strain evidence="1 2">NCTC9810</strain>
    </source>
</reference>
<proteinExistence type="predicted"/>
<evidence type="ECO:0000313" key="2">
    <source>
        <dbReference type="Proteomes" id="UP000255124"/>
    </source>
</evidence>
<protein>
    <submittedName>
        <fullName evidence="1">Uncharacterized protein</fullName>
    </submittedName>
</protein>
<name>A0A380WUH1_9FIRM</name>
<sequence length="422" mass="50149">MEWDEFIDKVKFILRRFNREFNIDYSEDSISYIVGEKSFEFSKSDYNNISDDAMKSDLSQFTVSNNNSYEVIIYQTNKMVRRLLPYKFEERIISTNIKDSMNNIEYKFQEISDLMVWNIIKEIDLESLKRGFMIFPPRLPGDEGESLFNLLRICFRNPYSLIVSYKKDIDKSKLNDYINSFLFNFCYNYGYSFRIMNSLDELLNIRYRNKNSFYKSEELDAPRLIYKQDLTEQYHMAVSSEDPFVQFIGFYHIMEYFYEEIYKEGVVNNVKEILLDPGFSTKRKKDIMKLVDLINKKRTESTVGSELEALELTLMKYIDIEKITEKLNEIDEDIIEYYKNNTVNFSNGDAIDLIGDKKHIFKKLANRVYKTRNSLVHSKSNEVRLNERGIYKPFKDSKALLKEIPLLKVISEEIIIKSASEL</sequence>
<organism evidence="1 2">
    <name type="scientific">Anaerococcus octavius</name>
    <dbReference type="NCBI Taxonomy" id="54007"/>
    <lineage>
        <taxon>Bacteria</taxon>
        <taxon>Bacillati</taxon>
        <taxon>Bacillota</taxon>
        <taxon>Tissierellia</taxon>
        <taxon>Tissierellales</taxon>
        <taxon>Peptoniphilaceae</taxon>
        <taxon>Anaerococcus</taxon>
    </lineage>
</organism>